<gene>
    <name evidence="1" type="ORF">CFD26_100596</name>
</gene>
<keyword evidence="2" id="KW-1185">Reference proteome</keyword>
<comment type="caution">
    <text evidence="1">The sequence shown here is derived from an EMBL/GenBank/DDBJ whole genome shotgun (WGS) entry which is preliminary data.</text>
</comment>
<accession>A0A421CUK0</accession>
<dbReference type="EMBL" id="NIDN02000293">
    <property type="protein sequence ID" value="RLL93551.1"/>
    <property type="molecule type" value="Genomic_DNA"/>
</dbReference>
<dbReference type="AlphaFoldDB" id="A0A421CUK0"/>
<name>A0A421CUK0_9EURO</name>
<organism evidence="1 2">
    <name type="scientific">Aspergillus turcosus</name>
    <dbReference type="NCBI Taxonomy" id="1245748"/>
    <lineage>
        <taxon>Eukaryota</taxon>
        <taxon>Fungi</taxon>
        <taxon>Dikarya</taxon>
        <taxon>Ascomycota</taxon>
        <taxon>Pezizomycotina</taxon>
        <taxon>Eurotiomycetes</taxon>
        <taxon>Eurotiomycetidae</taxon>
        <taxon>Eurotiales</taxon>
        <taxon>Aspergillaceae</taxon>
        <taxon>Aspergillus</taxon>
        <taxon>Aspergillus subgen. Fumigati</taxon>
    </lineage>
</organism>
<proteinExistence type="predicted"/>
<evidence type="ECO:0000313" key="2">
    <source>
        <dbReference type="Proteomes" id="UP000215289"/>
    </source>
</evidence>
<dbReference type="Proteomes" id="UP000215289">
    <property type="component" value="Unassembled WGS sequence"/>
</dbReference>
<dbReference type="STRING" id="1245748.A0A421CUK0"/>
<reference evidence="1 2" key="1">
    <citation type="submission" date="2018-08" db="EMBL/GenBank/DDBJ databases">
        <title>Draft genome sequences of two Aspergillus turcosus clinical strains isolated from bronchoalveolar lavage fluid: one azole-susceptible and the other azole-resistant.</title>
        <authorList>
            <person name="Parent-Michaud M."/>
            <person name="Dufresne P.J."/>
            <person name="Fournier E."/>
            <person name="Martineau C."/>
            <person name="Moreira S."/>
            <person name="Perkins V."/>
            <person name="De Repentigny L."/>
            <person name="Dufresne S.F."/>
        </authorList>
    </citation>
    <scope>NUCLEOTIDE SEQUENCE [LARGE SCALE GENOMIC DNA]</scope>
    <source>
        <strain evidence="1">HMR AF 1038</strain>
    </source>
</reference>
<sequence length="326" mass="37571">MVLSILFCLRRQKPESAKDPLTIAVEKWEKKLQKAKSPQDYLPFLLSNLVFVEKARILYKIANGKGLPDNLFQNPDGVEKVGGQLQRAGQSDLSRLLWYFVYHQKEPSDNVMGWCQAMIGLELCGRDVVQAEIHAREMLQSKRKELQLDIPPEKRAEIESAVGEIENEFEGLDDAYHGLYRILWQLQEHAPPGPLRRAFLDWRSNPDWYLSDWLRRECASQGGCCGRSCGCCEKPRDTERLFNRGHCTSACSCCIQTHGKTDDDSDDEEWDDLDKFFEEKDNMYARRLCRAYIWGTDVLNEIEDEGEFNLEAWLLATKKTLAAIPD</sequence>
<dbReference type="OrthoDB" id="4485807at2759"/>
<evidence type="ECO:0000313" key="1">
    <source>
        <dbReference type="EMBL" id="RLL93551.1"/>
    </source>
</evidence>
<protein>
    <submittedName>
        <fullName evidence="1">Uncharacterized protein</fullName>
    </submittedName>
</protein>